<evidence type="ECO:0000313" key="3">
    <source>
        <dbReference type="Proteomes" id="UP001165653"/>
    </source>
</evidence>
<keyword evidence="3" id="KW-1185">Reference proteome</keyword>
<keyword evidence="1" id="KW-1133">Transmembrane helix</keyword>
<feature type="transmembrane region" description="Helical" evidence="1">
    <location>
        <begin position="163"/>
        <end position="186"/>
    </location>
</feature>
<sequence length="190" mass="21236">MQPVFPSLPQNLPPLPVPDAVKSAESRRALLDWIDEVSPTKLRNDPGERRMNRKRVHAVRASLRRDVVLPAPRFTPFHQESLSFRDPWTVRSLRDLFAIYLPEISISAAAVTASGFLADRIYRGWVIDAVPLLAPATYLGALLLFLSSIYIQGRCYPSAVTRARIHSVLLATLALLGMHLLAFFILRAAV</sequence>
<keyword evidence="1" id="KW-0472">Membrane</keyword>
<evidence type="ECO:0000313" key="2">
    <source>
        <dbReference type="EMBL" id="MCW1912133.1"/>
    </source>
</evidence>
<dbReference type="EMBL" id="JAPDDR010000001">
    <property type="protein sequence ID" value="MCW1912133.1"/>
    <property type="molecule type" value="Genomic_DNA"/>
</dbReference>
<organism evidence="2 3">
    <name type="scientific">Luteolibacter rhizosphaerae</name>
    <dbReference type="NCBI Taxonomy" id="2989719"/>
    <lineage>
        <taxon>Bacteria</taxon>
        <taxon>Pseudomonadati</taxon>
        <taxon>Verrucomicrobiota</taxon>
        <taxon>Verrucomicrobiia</taxon>
        <taxon>Verrucomicrobiales</taxon>
        <taxon>Verrucomicrobiaceae</taxon>
        <taxon>Luteolibacter</taxon>
    </lineage>
</organism>
<proteinExistence type="predicted"/>
<reference evidence="2" key="1">
    <citation type="submission" date="2022-10" db="EMBL/GenBank/DDBJ databases">
        <title>Luteolibacter sp. GHJ8, whole genome shotgun sequencing project.</title>
        <authorList>
            <person name="Zhao G."/>
            <person name="Shen L."/>
        </authorList>
    </citation>
    <scope>NUCLEOTIDE SEQUENCE</scope>
    <source>
        <strain evidence="2">GHJ8</strain>
    </source>
</reference>
<accession>A0ABT3FX26</accession>
<dbReference type="Proteomes" id="UP001165653">
    <property type="component" value="Unassembled WGS sequence"/>
</dbReference>
<name>A0ABT3FX26_9BACT</name>
<protein>
    <submittedName>
        <fullName evidence="2">Uncharacterized protein</fullName>
    </submittedName>
</protein>
<comment type="caution">
    <text evidence="2">The sequence shown here is derived from an EMBL/GenBank/DDBJ whole genome shotgun (WGS) entry which is preliminary data.</text>
</comment>
<feature type="transmembrane region" description="Helical" evidence="1">
    <location>
        <begin position="130"/>
        <end position="151"/>
    </location>
</feature>
<keyword evidence="1" id="KW-0812">Transmembrane</keyword>
<dbReference type="RefSeq" id="WP_264510249.1">
    <property type="nucleotide sequence ID" value="NZ_JAPDDR010000001.1"/>
</dbReference>
<gene>
    <name evidence="2" type="ORF">OJ996_01025</name>
</gene>
<evidence type="ECO:0000256" key="1">
    <source>
        <dbReference type="SAM" id="Phobius"/>
    </source>
</evidence>